<dbReference type="PANTHER" id="PTHR16206">
    <property type="entry name" value="DEP DOMAIN-CONTAINING"/>
    <property type="match status" value="1"/>
</dbReference>
<dbReference type="Gene3D" id="1.10.10.10">
    <property type="entry name" value="Winged helix-like DNA-binding domain superfamily/Winged helix DNA-binding domain"/>
    <property type="match status" value="1"/>
</dbReference>
<dbReference type="AlphaFoldDB" id="A0A7M7KSF0"/>
<dbReference type="InterPro" id="IPR000591">
    <property type="entry name" value="DEP_dom"/>
</dbReference>
<dbReference type="PROSITE" id="PS50186">
    <property type="entry name" value="DEP"/>
    <property type="match status" value="1"/>
</dbReference>
<dbReference type="InterPro" id="IPR036390">
    <property type="entry name" value="WH_DNA-bd_sf"/>
</dbReference>
<sequence length="177" mass="20343">MECEGGYEKEQFRATRTWNTIVTAVQEELPVGRHRKGLKHIENCFSGNEAVSWTLHYLKENWDILFGAVDDEKKCKKPTDRTEITRQKVALLLQKFVEQKIIEDVHGRGQQFKDSSHQLYTFKKHNASIEDDSYIRESRSGNLSYVPPRTTRSATSLVKMALVSVSIQKIKPTGKTT</sequence>
<dbReference type="Pfam" id="PF00610">
    <property type="entry name" value="DEP"/>
    <property type="match status" value="1"/>
</dbReference>
<feature type="domain" description="DEP" evidence="1">
    <location>
        <begin position="25"/>
        <end position="124"/>
    </location>
</feature>
<keyword evidence="3" id="KW-1185">Reference proteome</keyword>
<dbReference type="SUPFAM" id="SSF46785">
    <property type="entry name" value="Winged helix' DNA-binding domain"/>
    <property type="match status" value="1"/>
</dbReference>
<dbReference type="InterPro" id="IPR036388">
    <property type="entry name" value="WH-like_DNA-bd_sf"/>
</dbReference>
<dbReference type="OrthoDB" id="524326at2759"/>
<dbReference type="EnsemblMetazoa" id="XM_022815563">
    <property type="protein sequence ID" value="XP_022671298"/>
    <property type="gene ID" value="LOC111254584"/>
</dbReference>
<dbReference type="RefSeq" id="XP_022671298.1">
    <property type="nucleotide sequence ID" value="XM_022815563.1"/>
</dbReference>
<evidence type="ECO:0000259" key="1">
    <source>
        <dbReference type="PROSITE" id="PS50186"/>
    </source>
</evidence>
<dbReference type="SMART" id="SM00049">
    <property type="entry name" value="DEP"/>
    <property type="match status" value="1"/>
</dbReference>
<dbReference type="Proteomes" id="UP000594260">
    <property type="component" value="Unplaced"/>
</dbReference>
<dbReference type="KEGG" id="vde:111254584"/>
<evidence type="ECO:0000313" key="3">
    <source>
        <dbReference type="Proteomes" id="UP000594260"/>
    </source>
</evidence>
<dbReference type="GeneID" id="111254584"/>
<accession>A0A7M7KSF0</accession>
<evidence type="ECO:0000313" key="2">
    <source>
        <dbReference type="EnsemblMetazoa" id="XP_022671298"/>
    </source>
</evidence>
<name>A0A7M7KSF0_VARDE</name>
<organism evidence="2 3">
    <name type="scientific">Varroa destructor</name>
    <name type="common">Honeybee mite</name>
    <dbReference type="NCBI Taxonomy" id="109461"/>
    <lineage>
        <taxon>Eukaryota</taxon>
        <taxon>Metazoa</taxon>
        <taxon>Ecdysozoa</taxon>
        <taxon>Arthropoda</taxon>
        <taxon>Chelicerata</taxon>
        <taxon>Arachnida</taxon>
        <taxon>Acari</taxon>
        <taxon>Parasitiformes</taxon>
        <taxon>Mesostigmata</taxon>
        <taxon>Gamasina</taxon>
        <taxon>Dermanyssoidea</taxon>
        <taxon>Varroidae</taxon>
        <taxon>Varroa</taxon>
    </lineage>
</organism>
<reference evidence="2" key="1">
    <citation type="submission" date="2021-01" db="UniProtKB">
        <authorList>
            <consortium name="EnsemblMetazoa"/>
        </authorList>
    </citation>
    <scope>IDENTIFICATION</scope>
</reference>
<dbReference type="GO" id="GO:0035556">
    <property type="term" value="P:intracellular signal transduction"/>
    <property type="evidence" value="ECO:0007669"/>
    <property type="project" value="InterPro"/>
</dbReference>
<dbReference type="PANTHER" id="PTHR16206:SF4">
    <property type="entry name" value="PROTEIN LET-99"/>
    <property type="match status" value="1"/>
</dbReference>
<dbReference type="InParanoid" id="A0A7M7KSF0"/>
<protein>
    <recommendedName>
        <fullName evidence="1">DEP domain-containing protein</fullName>
    </recommendedName>
</protein>
<proteinExistence type="predicted"/>